<keyword evidence="1" id="KW-0812">Transmembrane</keyword>
<feature type="transmembrane region" description="Helical" evidence="1">
    <location>
        <begin position="295"/>
        <end position="325"/>
    </location>
</feature>
<keyword evidence="1" id="KW-1133">Transmembrane helix</keyword>
<name>A0A1T4JS59_9FIRM</name>
<gene>
    <name evidence="2" type="ORF">SAMN02745114_00032</name>
</gene>
<evidence type="ECO:0000313" key="3">
    <source>
        <dbReference type="Proteomes" id="UP000190657"/>
    </source>
</evidence>
<keyword evidence="1" id="KW-0472">Membrane</keyword>
<reference evidence="2 3" key="1">
    <citation type="submission" date="2017-02" db="EMBL/GenBank/DDBJ databases">
        <authorList>
            <person name="Peterson S.W."/>
        </authorList>
    </citation>
    <scope>NUCLEOTIDE SEQUENCE [LARGE SCALE GENOMIC DNA]</scope>
    <source>
        <strain evidence="2 3">ATCC 51222</strain>
    </source>
</reference>
<feature type="transmembrane region" description="Helical" evidence="1">
    <location>
        <begin position="337"/>
        <end position="354"/>
    </location>
</feature>
<evidence type="ECO:0008006" key="4">
    <source>
        <dbReference type="Google" id="ProtNLM"/>
    </source>
</evidence>
<proteinExistence type="predicted"/>
<keyword evidence="3" id="KW-1185">Reference proteome</keyword>
<organism evidence="2 3">
    <name type="scientific">Eubacterium coprostanoligenes</name>
    <dbReference type="NCBI Taxonomy" id="290054"/>
    <lineage>
        <taxon>Bacteria</taxon>
        <taxon>Bacillati</taxon>
        <taxon>Bacillota</taxon>
        <taxon>Clostridia</taxon>
        <taxon>Eubacteriales</taxon>
        <taxon>Eubacteriaceae</taxon>
        <taxon>Eubacterium</taxon>
    </lineage>
</organism>
<feature type="transmembrane region" description="Helical" evidence="1">
    <location>
        <begin position="218"/>
        <end position="243"/>
    </location>
</feature>
<feature type="transmembrane region" description="Helical" evidence="1">
    <location>
        <begin position="118"/>
        <end position="133"/>
    </location>
</feature>
<feature type="transmembrane region" description="Helical" evidence="1">
    <location>
        <begin position="162"/>
        <end position="189"/>
    </location>
</feature>
<dbReference type="Proteomes" id="UP000190657">
    <property type="component" value="Unassembled WGS sequence"/>
</dbReference>
<sequence length="482" mass="56878">MNIKTEKIRKILILFVMIAVPTAIFLIRDLDNDTWFMLNHGRYILQNGLYPEFEPFTVHEGLHFTFQKWLCCVLFWVIYKYCGKLALKLFCLIVYFAFDLVMYKLLEYIRPKANTQHLFTLAVMNIFMVQFMYTRPQLFTYLFLAIEILVLEKYVKENNVKLLAVIPLLSFLEIQIHSTIWPILLIYMLPYMFDFSSLAKVCEKVKLLSQTHYKKLPIWIAFFASMLVALINPYGFESIVYLVKSLDIEELAILISEVRSPRFLSSNVLFIVITIVFCLYGLYKTKLTELRYVYFIGGTVLMAIMSTRQFSFLVIPAVMVFSYYFDLKELKSFTKNVMIIILCAFAVVPIYSAYEMQVNVQQYKIDVGDFLADYDGNPDGVKVFNVGDEGSYLEFLGFKAYNDTRAEVFSDKINNKENSLKKVILFEMEKAPYTEYIYKYDYKYIVVYNFYKKQCSAMNKDENLKKIYTNRLYNVYEIKNTK</sequence>
<feature type="transmembrane region" description="Helical" evidence="1">
    <location>
        <begin position="85"/>
        <end position="106"/>
    </location>
</feature>
<dbReference type="STRING" id="290054.SAMN02745114_00032"/>
<evidence type="ECO:0000256" key="1">
    <source>
        <dbReference type="SAM" id="Phobius"/>
    </source>
</evidence>
<dbReference type="OrthoDB" id="9786218at2"/>
<feature type="transmembrane region" description="Helical" evidence="1">
    <location>
        <begin position="12"/>
        <end position="28"/>
    </location>
</feature>
<dbReference type="EMBL" id="FUWW01000001">
    <property type="protein sequence ID" value="SJZ32979.1"/>
    <property type="molecule type" value="Genomic_DNA"/>
</dbReference>
<dbReference type="AlphaFoldDB" id="A0A1T4JS59"/>
<accession>A0A1T4JS59</accession>
<dbReference type="RefSeq" id="WP_078767557.1">
    <property type="nucleotide sequence ID" value="NZ_FUWW01000001.1"/>
</dbReference>
<feature type="transmembrane region" description="Helical" evidence="1">
    <location>
        <begin position="264"/>
        <end position="283"/>
    </location>
</feature>
<protein>
    <recommendedName>
        <fullName evidence="4">Dolichyl-phosphate-mannose-protein mannosyltransferase</fullName>
    </recommendedName>
</protein>
<evidence type="ECO:0000313" key="2">
    <source>
        <dbReference type="EMBL" id="SJZ32979.1"/>
    </source>
</evidence>